<evidence type="ECO:0000313" key="1">
    <source>
        <dbReference type="EMBL" id="KAB1660368.1"/>
    </source>
</evidence>
<dbReference type="SUPFAM" id="SSF56784">
    <property type="entry name" value="HAD-like"/>
    <property type="match status" value="1"/>
</dbReference>
<dbReference type="OrthoDB" id="4925391at2"/>
<name>A0A7J5C0T2_9MICO</name>
<comment type="caution">
    <text evidence="1">The sequence shown here is derived from an EMBL/GenBank/DDBJ whole genome shotgun (WGS) entry which is preliminary data.</text>
</comment>
<keyword evidence="2" id="KW-1185">Reference proteome</keyword>
<dbReference type="AlphaFoldDB" id="A0A7J5C0T2"/>
<accession>A0A7J5C0T2</accession>
<protein>
    <recommendedName>
        <fullName evidence="3">HAD family phosphatase</fullName>
    </recommendedName>
</protein>
<sequence length="298" mass="31551">MVPQSPAATELGLLLDVDGPLASPVARSVRIPSILDDLVALVAAGVPVAFVTGRSDAFVGEQLVRPLLAHGLAGALGSQGTRLFGVFEKGGAWAPVGPDGLGRVEVDPAVALDRTIVDAVAALVSSRFAETMFVDTTKRAMISVEQRIDVDADTYAGAQPVFIAALESLARRLDLGLRTGDDEALDSAGRTPYRIDPTIIAVDLESARLGKRLGARRALDHFAELGPLPDTWRTVGDSRTDYDMADHLHERGFGVRHLDVRPGDGPLPRPYPVDAFDDLADDEAGAAFLSACRERIGA</sequence>
<dbReference type="Proteomes" id="UP000467240">
    <property type="component" value="Unassembled WGS sequence"/>
</dbReference>
<proteinExistence type="predicted"/>
<organism evidence="1 2">
    <name type="scientific">Pseudoclavibacter chungangensis</name>
    <dbReference type="NCBI Taxonomy" id="587635"/>
    <lineage>
        <taxon>Bacteria</taxon>
        <taxon>Bacillati</taxon>
        <taxon>Actinomycetota</taxon>
        <taxon>Actinomycetes</taxon>
        <taxon>Micrococcales</taxon>
        <taxon>Microbacteriaceae</taxon>
        <taxon>Pseudoclavibacter</taxon>
    </lineage>
</organism>
<reference evidence="1 2" key="1">
    <citation type="submission" date="2019-09" db="EMBL/GenBank/DDBJ databases">
        <title>Phylogeny of genus Pseudoclavibacter and closely related genus.</title>
        <authorList>
            <person name="Li Y."/>
        </authorList>
    </citation>
    <scope>NUCLEOTIDE SEQUENCE [LARGE SCALE GENOMIC DNA]</scope>
    <source>
        <strain evidence="1 2">DSM 23821</strain>
    </source>
</reference>
<evidence type="ECO:0000313" key="2">
    <source>
        <dbReference type="Proteomes" id="UP000467240"/>
    </source>
</evidence>
<dbReference type="RefSeq" id="WP_158039468.1">
    <property type="nucleotide sequence ID" value="NZ_JACCFV010000001.1"/>
</dbReference>
<dbReference type="EMBL" id="WBJZ01000003">
    <property type="protein sequence ID" value="KAB1660368.1"/>
    <property type="molecule type" value="Genomic_DNA"/>
</dbReference>
<dbReference type="InterPro" id="IPR036412">
    <property type="entry name" value="HAD-like_sf"/>
</dbReference>
<gene>
    <name evidence="1" type="ORF">F8O01_03330</name>
</gene>
<evidence type="ECO:0008006" key="3">
    <source>
        <dbReference type="Google" id="ProtNLM"/>
    </source>
</evidence>